<organism evidence="1 2">
    <name type="scientific">Fusobacterium necrophorum subsp. funduliforme</name>
    <dbReference type="NCBI Taxonomy" id="143387"/>
    <lineage>
        <taxon>Bacteria</taxon>
        <taxon>Fusobacteriati</taxon>
        <taxon>Fusobacteriota</taxon>
        <taxon>Fusobacteriia</taxon>
        <taxon>Fusobacteriales</taxon>
        <taxon>Fusobacteriaceae</taxon>
        <taxon>Fusobacterium</taxon>
    </lineage>
</organism>
<dbReference type="RefSeq" id="WP_005960390.1">
    <property type="nucleotide sequence ID" value="NZ_CAXOUF010000020.1"/>
</dbReference>
<comment type="caution">
    <text evidence="1">The sequence shown here is derived from an EMBL/GenBank/DDBJ whole genome shotgun (WGS) entry which is preliminary data.</text>
</comment>
<dbReference type="AlphaFoldDB" id="A0A162IM27"/>
<evidence type="ECO:0000313" key="1">
    <source>
        <dbReference type="EMBL" id="KYL02144.1"/>
    </source>
</evidence>
<dbReference type="GeneID" id="75075207"/>
<proteinExistence type="predicted"/>
<protein>
    <submittedName>
        <fullName evidence="1">Uncharacterized protein</fullName>
    </submittedName>
</protein>
<reference evidence="1 2" key="1">
    <citation type="submission" date="2016-03" db="EMBL/GenBank/DDBJ databases">
        <title>Comparative genomics of human isolates of Fusobacterium necrophorum.</title>
        <authorList>
            <person name="Jensen A."/>
            <person name="Bank S."/>
            <person name="Andersen P.S."/>
            <person name="Kristensen L.H."/>
            <person name="Prag J."/>
        </authorList>
    </citation>
    <scope>NUCLEOTIDE SEQUENCE [LARGE SCALE GENOMIC DNA]</scope>
    <source>
        <strain evidence="1 2">LS_1264</strain>
    </source>
</reference>
<gene>
    <name evidence="1" type="ORF">A2J07_11360</name>
</gene>
<evidence type="ECO:0000313" key="2">
    <source>
        <dbReference type="Proteomes" id="UP000075816"/>
    </source>
</evidence>
<name>A0A162IM27_9FUSO</name>
<dbReference type="Proteomes" id="UP000075816">
    <property type="component" value="Unassembled WGS sequence"/>
</dbReference>
<accession>A0A162IM27</accession>
<sequence>MELRNVEEAIRLGMAYKYKLQALLYLQEAIPAVEEEDYKKHLKMEERRLEEEIKDLEYQLKML</sequence>
<dbReference type="EMBL" id="LVEA01000071">
    <property type="protein sequence ID" value="KYL02144.1"/>
    <property type="molecule type" value="Genomic_DNA"/>
</dbReference>